<dbReference type="GO" id="GO:0046872">
    <property type="term" value="F:metal ion binding"/>
    <property type="evidence" value="ECO:0007669"/>
    <property type="project" value="UniProtKB-KW"/>
</dbReference>
<reference evidence="4 5" key="1">
    <citation type="submission" date="2019-07" db="EMBL/GenBank/DDBJ databases">
        <title>The pathways for chlorine oxyanion respiration interact through the shared metabolite chlorate.</title>
        <authorList>
            <person name="Barnum T.P."/>
            <person name="Cheng Y."/>
            <person name="Hill K.A."/>
            <person name="Lucas L.N."/>
            <person name="Carlson H.K."/>
            <person name="Coates J.D."/>
        </authorList>
    </citation>
    <scope>NUCLEOTIDE SEQUENCE [LARGE SCALE GENOMIC DNA]</scope>
    <source>
        <strain evidence="4">BK-3</strain>
    </source>
</reference>
<dbReference type="EMBL" id="VMRY01000035">
    <property type="protein sequence ID" value="TVT55249.1"/>
    <property type="molecule type" value="Genomic_DNA"/>
</dbReference>
<organism evidence="4 5">
    <name type="scientific">Sedimenticola thiotaurini</name>
    <dbReference type="NCBI Taxonomy" id="1543721"/>
    <lineage>
        <taxon>Bacteria</taxon>
        <taxon>Pseudomonadati</taxon>
        <taxon>Pseudomonadota</taxon>
        <taxon>Gammaproteobacteria</taxon>
        <taxon>Chromatiales</taxon>
        <taxon>Sedimenticolaceae</taxon>
        <taxon>Sedimenticola</taxon>
    </lineage>
</organism>
<dbReference type="Gene3D" id="3.30.2020.30">
    <property type="match status" value="1"/>
</dbReference>
<evidence type="ECO:0000313" key="5">
    <source>
        <dbReference type="Proteomes" id="UP000317355"/>
    </source>
</evidence>
<dbReference type="PANTHER" id="PTHR35303">
    <property type="entry name" value="OS02G0197800 PROTEIN"/>
    <property type="match status" value="1"/>
</dbReference>
<accession>A0A558D2L9</accession>
<feature type="domain" description="Gamma-butyrobetaine hydroxylase-like N-terminal" evidence="3">
    <location>
        <begin position="11"/>
        <end position="94"/>
    </location>
</feature>
<keyword evidence="1" id="KW-0479">Metal-binding</keyword>
<evidence type="ECO:0000313" key="4">
    <source>
        <dbReference type="EMBL" id="TVT55249.1"/>
    </source>
</evidence>
<dbReference type="Pfam" id="PF06155">
    <property type="entry name" value="GBBH-like_N"/>
    <property type="match status" value="1"/>
</dbReference>
<protein>
    <submittedName>
        <fullName evidence="4">DUF971 domain-containing protein</fullName>
    </submittedName>
</protein>
<dbReference type="InterPro" id="IPR010376">
    <property type="entry name" value="GBBH-like_N"/>
</dbReference>
<dbReference type="AlphaFoldDB" id="A0A558D2L9"/>
<gene>
    <name evidence="4" type="ORF">FHK82_08770</name>
</gene>
<dbReference type="Proteomes" id="UP000317355">
    <property type="component" value="Unassembled WGS sequence"/>
</dbReference>
<keyword evidence="2" id="KW-0408">Iron</keyword>
<comment type="caution">
    <text evidence="4">The sequence shown here is derived from an EMBL/GenBank/DDBJ whole genome shotgun (WGS) entry which is preliminary data.</text>
</comment>
<name>A0A558D2L9_9GAMM</name>
<evidence type="ECO:0000259" key="3">
    <source>
        <dbReference type="Pfam" id="PF06155"/>
    </source>
</evidence>
<proteinExistence type="predicted"/>
<dbReference type="PANTHER" id="PTHR35303:SF5">
    <property type="entry name" value="OS02G0197800 PROTEIN"/>
    <property type="match status" value="1"/>
</dbReference>
<dbReference type="STRING" id="1543721.AAY24_06685"/>
<evidence type="ECO:0000256" key="1">
    <source>
        <dbReference type="ARBA" id="ARBA00022723"/>
    </source>
</evidence>
<dbReference type="InterPro" id="IPR038492">
    <property type="entry name" value="GBBH-like_N_sf"/>
</dbReference>
<sequence length="123" mass="14581">MEKNPKPTDIILHQQAHTLELIFDNGERFNLPWEYLRTFSPSKEVRARFGKDRILVLDKQDVVLEQMKPIGNYALKLFFSDGHNSGLYDWRFLYELGINQEKYWQDHLDRVAQLTTDQSADHS</sequence>
<evidence type="ECO:0000256" key="2">
    <source>
        <dbReference type="ARBA" id="ARBA00023004"/>
    </source>
</evidence>